<dbReference type="AlphaFoldDB" id="A0A7Z0IVG7"/>
<comment type="similarity">
    <text evidence="5 6">Belongs to the class I-like SAM-binding methyltransferase superfamily. C5-methyltransferase family.</text>
</comment>
<dbReference type="InterPro" id="IPR050390">
    <property type="entry name" value="C5-Methyltransferase"/>
</dbReference>
<evidence type="ECO:0000256" key="1">
    <source>
        <dbReference type="ARBA" id="ARBA00022603"/>
    </source>
</evidence>
<dbReference type="Gene3D" id="3.40.50.150">
    <property type="entry name" value="Vaccinia Virus protein VP39"/>
    <property type="match status" value="1"/>
</dbReference>
<dbReference type="Proteomes" id="UP000564496">
    <property type="component" value="Unassembled WGS sequence"/>
</dbReference>
<organism evidence="8 9">
    <name type="scientific">Nocardioides panzhihuensis</name>
    <dbReference type="NCBI Taxonomy" id="860243"/>
    <lineage>
        <taxon>Bacteria</taxon>
        <taxon>Bacillati</taxon>
        <taxon>Actinomycetota</taxon>
        <taxon>Actinomycetes</taxon>
        <taxon>Propionibacteriales</taxon>
        <taxon>Nocardioidaceae</taxon>
        <taxon>Nocardioides</taxon>
    </lineage>
</organism>
<evidence type="ECO:0000256" key="5">
    <source>
        <dbReference type="PROSITE-ProRule" id="PRU01016"/>
    </source>
</evidence>
<dbReference type="EMBL" id="JACBZR010000001">
    <property type="protein sequence ID" value="NYI81051.1"/>
    <property type="molecule type" value="Genomic_DNA"/>
</dbReference>
<dbReference type="InterPro" id="IPR018117">
    <property type="entry name" value="C5_DNA_meth_AS"/>
</dbReference>
<dbReference type="Pfam" id="PF00145">
    <property type="entry name" value="DNA_methylase"/>
    <property type="match status" value="1"/>
</dbReference>
<evidence type="ECO:0000313" key="9">
    <source>
        <dbReference type="Proteomes" id="UP000564496"/>
    </source>
</evidence>
<dbReference type="GO" id="GO:0006281">
    <property type="term" value="P:DNA repair"/>
    <property type="evidence" value="ECO:0007669"/>
    <property type="project" value="InterPro"/>
</dbReference>
<comment type="caution">
    <text evidence="8">The sequence shown here is derived from an EMBL/GenBank/DDBJ whole genome shotgun (WGS) entry which is preliminary data.</text>
</comment>
<dbReference type="NCBIfam" id="TIGR00675">
    <property type="entry name" value="dcm"/>
    <property type="match status" value="1"/>
</dbReference>
<dbReference type="SUPFAM" id="SSF53335">
    <property type="entry name" value="S-adenosyl-L-methionine-dependent methyltransferases"/>
    <property type="match status" value="1"/>
</dbReference>
<dbReference type="Gene3D" id="1.10.1670.10">
    <property type="entry name" value="Helix-hairpin-Helix base-excision DNA repair enzymes (C-terminal)"/>
    <property type="match status" value="1"/>
</dbReference>
<comment type="catalytic activity">
    <reaction evidence="7">
        <text>a 2'-deoxycytidine in DNA + S-adenosyl-L-methionine = a 5-methyl-2'-deoxycytidine in DNA + S-adenosyl-L-homocysteine + H(+)</text>
        <dbReference type="Rhea" id="RHEA:13681"/>
        <dbReference type="Rhea" id="RHEA-COMP:11369"/>
        <dbReference type="Rhea" id="RHEA-COMP:11370"/>
        <dbReference type="ChEBI" id="CHEBI:15378"/>
        <dbReference type="ChEBI" id="CHEBI:57856"/>
        <dbReference type="ChEBI" id="CHEBI:59789"/>
        <dbReference type="ChEBI" id="CHEBI:85452"/>
        <dbReference type="ChEBI" id="CHEBI:85454"/>
        <dbReference type="EC" id="2.1.1.37"/>
    </reaction>
</comment>
<evidence type="ECO:0000256" key="7">
    <source>
        <dbReference type="RuleBase" id="RU000417"/>
    </source>
</evidence>
<dbReference type="Gene3D" id="3.90.120.10">
    <property type="entry name" value="DNA Methylase, subunit A, domain 2"/>
    <property type="match status" value="1"/>
</dbReference>
<evidence type="ECO:0000256" key="3">
    <source>
        <dbReference type="ARBA" id="ARBA00022691"/>
    </source>
</evidence>
<keyword evidence="2 5" id="KW-0808">Transferase</keyword>
<dbReference type="InterPro" id="IPR023170">
    <property type="entry name" value="HhH_base_excis_C"/>
</dbReference>
<feature type="active site" evidence="5">
    <location>
        <position position="129"/>
    </location>
</feature>
<sequence>MLEAGKNKETIVAAGGYGVPLRKSDRLQLPLNDDHCTIETFGDWLARHDGERLAVDLFTGAGGLSLGIQDAGWTIAAGVDFDERAVETHASNFPGLSLRLDLAEVEVRDHLVQVLSDAKIDLIAGGPPCQPFSRAGRNKIRDLVLNHGRDPDDLRKELWRAYLDIVTRVRPRAVLMENVPDMGLADDFAVIRILQDKLEKMGYATEVRLASASDFGVPQHRKRLILLARNDIDFFDWPDEKCPQPTLRDAIADLPGFNFGPRELIGDRELTYDESQDLSELAQEMRDGAEPGVVHDHMTRAVREDDYATFNRMTSTTLYSDLDESERRYRADSFTDKYKRLGYGDLSRTITAHIAKDGYWYIHPEEPRTLTVREAARVQTFPDRFRFAGTRSDAFRQIGNAVPPQLGRAAASALKPLESDDVPGVEPLWVQVREELAEWARANRDGEKWYSYPAPEMGPVQAAVVALLAGTRELDLASIAEFVRGWKRITPGRYLDLLHKAPTRSAYKRLGRLTQAIDVPGIWNVKRRAELARLLELAPAQEAVFTMLLGQDDLLVLNQATLRVAARVAGSESDRTNRQTTGRVDLSRLVGAEEDASLRLAAVQVIGRTLCTAEDPNCAECPLANVCREPQDGTDLRREAADGTLLSVL</sequence>
<dbReference type="PANTHER" id="PTHR10629">
    <property type="entry name" value="CYTOSINE-SPECIFIC METHYLTRANSFERASE"/>
    <property type="match status" value="1"/>
</dbReference>
<keyword evidence="9" id="KW-1185">Reference proteome</keyword>
<dbReference type="GO" id="GO:0003677">
    <property type="term" value="F:DNA binding"/>
    <property type="evidence" value="ECO:0007669"/>
    <property type="project" value="TreeGrafter"/>
</dbReference>
<dbReference type="RefSeq" id="WP_218861168.1">
    <property type="nucleotide sequence ID" value="NZ_JACBZR010000001.1"/>
</dbReference>
<reference evidence="8 9" key="1">
    <citation type="submission" date="2020-07" db="EMBL/GenBank/DDBJ databases">
        <title>Sequencing the genomes of 1000 actinobacteria strains.</title>
        <authorList>
            <person name="Klenk H.-P."/>
        </authorList>
    </citation>
    <scope>NUCLEOTIDE SEQUENCE [LARGE SCALE GENOMIC DNA]</scope>
    <source>
        <strain evidence="8 9">DSM 26487</strain>
    </source>
</reference>
<dbReference type="InterPro" id="IPR011257">
    <property type="entry name" value="DNA_glycosylase"/>
</dbReference>
<accession>A0A7Z0IVG7</accession>
<dbReference type="GO" id="GO:0032259">
    <property type="term" value="P:methylation"/>
    <property type="evidence" value="ECO:0007669"/>
    <property type="project" value="UniProtKB-KW"/>
</dbReference>
<dbReference type="GO" id="GO:0009307">
    <property type="term" value="P:DNA restriction-modification system"/>
    <property type="evidence" value="ECO:0007669"/>
    <property type="project" value="UniProtKB-KW"/>
</dbReference>
<keyword evidence="3 5" id="KW-0949">S-adenosyl-L-methionine</keyword>
<dbReference type="PANTHER" id="PTHR10629:SF52">
    <property type="entry name" value="DNA (CYTOSINE-5)-METHYLTRANSFERASE 1"/>
    <property type="match status" value="1"/>
</dbReference>
<dbReference type="GO" id="GO:0003886">
    <property type="term" value="F:DNA (cytosine-5-)-methyltransferase activity"/>
    <property type="evidence" value="ECO:0007669"/>
    <property type="project" value="UniProtKB-EC"/>
</dbReference>
<dbReference type="InterPro" id="IPR029063">
    <property type="entry name" value="SAM-dependent_MTases_sf"/>
</dbReference>
<evidence type="ECO:0000313" key="8">
    <source>
        <dbReference type="EMBL" id="NYI81051.1"/>
    </source>
</evidence>
<keyword evidence="4" id="KW-0680">Restriction system</keyword>
<proteinExistence type="inferred from homology"/>
<evidence type="ECO:0000256" key="4">
    <source>
        <dbReference type="ARBA" id="ARBA00022747"/>
    </source>
</evidence>
<dbReference type="GO" id="GO:0044027">
    <property type="term" value="P:negative regulation of gene expression via chromosomal CpG island methylation"/>
    <property type="evidence" value="ECO:0007669"/>
    <property type="project" value="TreeGrafter"/>
</dbReference>
<name>A0A7Z0IVG7_9ACTN</name>
<dbReference type="PRINTS" id="PR00105">
    <property type="entry name" value="C5METTRFRASE"/>
</dbReference>
<protein>
    <recommendedName>
        <fullName evidence="7">Cytosine-specific methyltransferase</fullName>
        <ecNumber evidence="7">2.1.1.37</ecNumber>
    </recommendedName>
</protein>
<dbReference type="InterPro" id="IPR001525">
    <property type="entry name" value="C5_MeTfrase"/>
</dbReference>
<evidence type="ECO:0000256" key="6">
    <source>
        <dbReference type="RuleBase" id="RU000416"/>
    </source>
</evidence>
<dbReference type="PROSITE" id="PS51679">
    <property type="entry name" value="SAM_MT_C5"/>
    <property type="match status" value="1"/>
</dbReference>
<keyword evidence="1 5" id="KW-0489">Methyltransferase</keyword>
<dbReference type="SUPFAM" id="SSF48150">
    <property type="entry name" value="DNA-glycosylase"/>
    <property type="match status" value="1"/>
</dbReference>
<gene>
    <name evidence="8" type="ORF">BJ988_005699</name>
</gene>
<evidence type="ECO:0000256" key="2">
    <source>
        <dbReference type="ARBA" id="ARBA00022679"/>
    </source>
</evidence>
<dbReference type="PROSITE" id="PS00094">
    <property type="entry name" value="C5_MTASE_1"/>
    <property type="match status" value="1"/>
</dbReference>
<dbReference type="EC" id="2.1.1.37" evidence="7"/>